<feature type="signal peptide" evidence="1">
    <location>
        <begin position="1"/>
        <end position="19"/>
    </location>
</feature>
<gene>
    <name evidence="2" type="ORF">SAMN00120144_2274</name>
</gene>
<dbReference type="AlphaFoldDB" id="A0A1W1VX35"/>
<feature type="chain" id="PRO_5013162059" evidence="1">
    <location>
        <begin position="20"/>
        <end position="208"/>
    </location>
</feature>
<accession>A0A1W1VX35</accession>
<evidence type="ECO:0000313" key="2">
    <source>
        <dbReference type="EMBL" id="SMB97915.1"/>
    </source>
</evidence>
<dbReference type="Proteomes" id="UP000192266">
    <property type="component" value="Unassembled WGS sequence"/>
</dbReference>
<evidence type="ECO:0000313" key="3">
    <source>
        <dbReference type="Proteomes" id="UP000192266"/>
    </source>
</evidence>
<dbReference type="STRING" id="645990.SAMN00120144_2274"/>
<evidence type="ECO:0000256" key="1">
    <source>
        <dbReference type="SAM" id="SignalP"/>
    </source>
</evidence>
<reference evidence="2 3" key="1">
    <citation type="submission" date="2017-04" db="EMBL/GenBank/DDBJ databases">
        <authorList>
            <person name="Afonso C.L."/>
            <person name="Miller P.J."/>
            <person name="Scott M.A."/>
            <person name="Spackman E."/>
            <person name="Goraichik I."/>
            <person name="Dimitrov K.M."/>
            <person name="Suarez D.L."/>
            <person name="Swayne D.E."/>
        </authorList>
    </citation>
    <scope>NUCLEOTIDE SEQUENCE [LARGE SCALE GENOMIC DNA]</scope>
    <source>
        <strain evidence="2 3">DSM 11622</strain>
    </source>
</reference>
<proteinExistence type="predicted"/>
<dbReference type="RefSeq" id="WP_084446658.1">
    <property type="nucleotide sequence ID" value="NZ_FWWW01000077.1"/>
</dbReference>
<name>A0A1W1VX35_9BACT</name>
<keyword evidence="1" id="KW-0732">Signal</keyword>
<organism evidence="2 3">
    <name type="scientific">Hymenobacter roseosalivarius DSM 11622</name>
    <dbReference type="NCBI Taxonomy" id="645990"/>
    <lineage>
        <taxon>Bacteria</taxon>
        <taxon>Pseudomonadati</taxon>
        <taxon>Bacteroidota</taxon>
        <taxon>Cytophagia</taxon>
        <taxon>Cytophagales</taxon>
        <taxon>Hymenobacteraceae</taxon>
        <taxon>Hymenobacter</taxon>
    </lineage>
</organism>
<protein>
    <submittedName>
        <fullName evidence="2">Uncharacterized protein</fullName>
    </submittedName>
</protein>
<keyword evidence="3" id="KW-1185">Reference proteome</keyword>
<dbReference type="OrthoDB" id="879754at2"/>
<dbReference type="EMBL" id="FWWW01000077">
    <property type="protein sequence ID" value="SMB97915.1"/>
    <property type="molecule type" value="Genomic_DNA"/>
</dbReference>
<sequence length="208" mass="24175">MRLFLLLLANLLLSKIALAQFSKKFEVGSYVLIENRNERQYGQLKLRSEKKLRVKSPEGNAFRLKPNQVHNFRIGSRHYIVAKDFHLSENSHSIDVKAAFVERLDSGQIVLMRYDHFINTGANWLFLYRYPIAVYLLSDPSSSAFNLVYNYFNKSLFREQVRPFLTMSPDLIQMLDKGKITFYNLPSAIHALNNNSPFLPSDAPERKQ</sequence>